<keyword evidence="3" id="KW-1185">Reference proteome</keyword>
<dbReference type="EMBL" id="CACRXK020001739">
    <property type="protein sequence ID" value="CAB3990857.1"/>
    <property type="molecule type" value="Genomic_DNA"/>
</dbReference>
<protein>
    <submittedName>
        <fullName evidence="2">Uncharacterized protein</fullName>
    </submittedName>
</protein>
<name>A0A6S7H036_PARCT</name>
<dbReference type="AlphaFoldDB" id="A0A6S7H036"/>
<reference evidence="2" key="1">
    <citation type="submission" date="2020-04" db="EMBL/GenBank/DDBJ databases">
        <authorList>
            <person name="Alioto T."/>
            <person name="Alioto T."/>
            <person name="Gomez Garrido J."/>
        </authorList>
    </citation>
    <scope>NUCLEOTIDE SEQUENCE</scope>
    <source>
        <strain evidence="2">A484AB</strain>
    </source>
</reference>
<dbReference type="OrthoDB" id="6624805at2759"/>
<evidence type="ECO:0000313" key="2">
    <source>
        <dbReference type="EMBL" id="CAB3990857.1"/>
    </source>
</evidence>
<gene>
    <name evidence="2" type="ORF">PACLA_8A019749</name>
</gene>
<evidence type="ECO:0000313" key="3">
    <source>
        <dbReference type="Proteomes" id="UP001152795"/>
    </source>
</evidence>
<accession>A0A6S7H036</accession>
<feature type="compositionally biased region" description="Acidic residues" evidence="1">
    <location>
        <begin position="115"/>
        <end position="129"/>
    </location>
</feature>
<feature type="region of interest" description="Disordered" evidence="1">
    <location>
        <begin position="97"/>
        <end position="136"/>
    </location>
</feature>
<sequence>MDVSSRIKIDEAVGSAKLRKLQKIGDTIWWPKQAALETIFGPLTIKKRNIFCHAKVLSGVSENSLTKVAKITGVDPLSLKEELCCLAKNFTVLSRSLPDESEGASDDVATMTSTNEEESSEEESSDNEDGGVSNPILRNRNAARKGNCKKCLACCHKILFKYSLITLALTNLFVVYEHLLTLSFTQVNCERAFSRLKQIKTRLKSS</sequence>
<organism evidence="2 3">
    <name type="scientific">Paramuricea clavata</name>
    <name type="common">Red gorgonian</name>
    <name type="synonym">Violescent sea-whip</name>
    <dbReference type="NCBI Taxonomy" id="317549"/>
    <lineage>
        <taxon>Eukaryota</taxon>
        <taxon>Metazoa</taxon>
        <taxon>Cnidaria</taxon>
        <taxon>Anthozoa</taxon>
        <taxon>Octocorallia</taxon>
        <taxon>Malacalcyonacea</taxon>
        <taxon>Plexauridae</taxon>
        <taxon>Paramuricea</taxon>
    </lineage>
</organism>
<dbReference type="Proteomes" id="UP001152795">
    <property type="component" value="Unassembled WGS sequence"/>
</dbReference>
<proteinExistence type="predicted"/>
<evidence type="ECO:0000256" key="1">
    <source>
        <dbReference type="SAM" id="MobiDB-lite"/>
    </source>
</evidence>
<comment type="caution">
    <text evidence="2">The sequence shown here is derived from an EMBL/GenBank/DDBJ whole genome shotgun (WGS) entry which is preliminary data.</text>
</comment>